<protein>
    <submittedName>
        <fullName evidence="2">DinB family protein</fullName>
    </submittedName>
</protein>
<reference evidence="2 3" key="1">
    <citation type="submission" date="2018-07" db="EMBL/GenBank/DDBJ databases">
        <title>Genomic Encyclopedia of Type Strains, Phase III (KMG-III): the genomes of soil and plant-associated and newly described type strains.</title>
        <authorList>
            <person name="Whitman W."/>
        </authorList>
    </citation>
    <scope>NUCLEOTIDE SEQUENCE [LARGE SCALE GENOMIC DNA]</scope>
    <source>
        <strain evidence="2 3">CECT 7287</strain>
    </source>
</reference>
<dbReference type="Gene3D" id="1.20.120.450">
    <property type="entry name" value="dinb family like domain"/>
    <property type="match status" value="1"/>
</dbReference>
<comment type="caution">
    <text evidence="2">The sequence shown here is derived from an EMBL/GenBank/DDBJ whole genome shotgun (WGS) entry which is preliminary data.</text>
</comment>
<dbReference type="InterPro" id="IPR024775">
    <property type="entry name" value="DinB-like"/>
</dbReference>
<organism evidence="2 3">
    <name type="scientific">Cohnella phaseoli</name>
    <dbReference type="NCBI Taxonomy" id="456490"/>
    <lineage>
        <taxon>Bacteria</taxon>
        <taxon>Bacillati</taxon>
        <taxon>Bacillota</taxon>
        <taxon>Bacilli</taxon>
        <taxon>Bacillales</taxon>
        <taxon>Paenibacillaceae</taxon>
        <taxon>Cohnella</taxon>
    </lineage>
</organism>
<evidence type="ECO:0000313" key="3">
    <source>
        <dbReference type="Proteomes" id="UP000256977"/>
    </source>
</evidence>
<gene>
    <name evidence="2" type="ORF">DFP98_10872</name>
</gene>
<evidence type="ECO:0000259" key="1">
    <source>
        <dbReference type="Pfam" id="PF12867"/>
    </source>
</evidence>
<dbReference type="AlphaFoldDB" id="A0A3D9KBB9"/>
<dbReference type="RefSeq" id="WP_116060836.1">
    <property type="nucleotide sequence ID" value="NZ_QRDZ01000008.1"/>
</dbReference>
<dbReference type="Pfam" id="PF12867">
    <property type="entry name" value="DinB_2"/>
    <property type="match status" value="1"/>
</dbReference>
<dbReference type="EMBL" id="QRDZ01000008">
    <property type="protein sequence ID" value="RED83229.1"/>
    <property type="molecule type" value="Genomic_DNA"/>
</dbReference>
<dbReference type="InterPro" id="IPR034660">
    <property type="entry name" value="DinB/YfiT-like"/>
</dbReference>
<keyword evidence="3" id="KW-1185">Reference proteome</keyword>
<dbReference type="SUPFAM" id="SSF109854">
    <property type="entry name" value="DinB/YfiT-like putative metalloenzymes"/>
    <property type="match status" value="1"/>
</dbReference>
<accession>A0A3D9KBB9</accession>
<dbReference type="OrthoDB" id="1495892at2"/>
<name>A0A3D9KBB9_9BACL</name>
<sequence length="182" mass="21153">MITTKIALQRFEETATHYIHELNQFSLEQLRQKQSDNEWSIGQMFQHLINSALYMQLRNIDQCLVPSQDSMVPGTEKTEVGAAIFSQGSFPPIRIHVPPSPQYTPEQPESKEQLIRGLHTVIQRMKDIEPTLEKISKQITVPHPRFGGLCAEEWFLLVEMHYRHHLLQLDRLKQDLAILPTF</sequence>
<dbReference type="Proteomes" id="UP000256977">
    <property type="component" value="Unassembled WGS sequence"/>
</dbReference>
<evidence type="ECO:0000313" key="2">
    <source>
        <dbReference type="EMBL" id="RED83229.1"/>
    </source>
</evidence>
<feature type="domain" description="DinB-like" evidence="1">
    <location>
        <begin position="11"/>
        <end position="169"/>
    </location>
</feature>
<proteinExistence type="predicted"/>